<gene>
    <name evidence="2" type="ORF">CGI_10024544</name>
</gene>
<dbReference type="AlphaFoldDB" id="K1QN68"/>
<dbReference type="PANTHER" id="PTHR46917:SF1">
    <property type="entry name" value="MORN REPEAT-CONTAINING PROTEIN 2"/>
    <property type="match status" value="1"/>
</dbReference>
<dbReference type="PANTHER" id="PTHR46917">
    <property type="entry name" value="MORN REPEAT-CONTAINING PROTEIN 2"/>
    <property type="match status" value="1"/>
</dbReference>
<dbReference type="Pfam" id="PF02493">
    <property type="entry name" value="MORN"/>
    <property type="match status" value="5"/>
</dbReference>
<keyword evidence="1" id="KW-0677">Repeat</keyword>
<evidence type="ECO:0000256" key="1">
    <source>
        <dbReference type="ARBA" id="ARBA00022737"/>
    </source>
</evidence>
<protein>
    <submittedName>
        <fullName evidence="2">MORN repeat-containing protein 2</fullName>
    </submittedName>
</protein>
<dbReference type="InterPro" id="IPR003409">
    <property type="entry name" value="MORN"/>
</dbReference>
<organism evidence="2">
    <name type="scientific">Magallana gigas</name>
    <name type="common">Pacific oyster</name>
    <name type="synonym">Crassostrea gigas</name>
    <dbReference type="NCBI Taxonomy" id="29159"/>
    <lineage>
        <taxon>Eukaryota</taxon>
        <taxon>Metazoa</taxon>
        <taxon>Spiralia</taxon>
        <taxon>Lophotrochozoa</taxon>
        <taxon>Mollusca</taxon>
        <taxon>Bivalvia</taxon>
        <taxon>Autobranchia</taxon>
        <taxon>Pteriomorphia</taxon>
        <taxon>Ostreida</taxon>
        <taxon>Ostreoidea</taxon>
        <taxon>Ostreidae</taxon>
        <taxon>Magallana</taxon>
    </lineage>
</organism>
<dbReference type="HOGENOM" id="CLU_032017_5_1_1"/>
<dbReference type="SMART" id="SM00698">
    <property type="entry name" value="MORN"/>
    <property type="match status" value="4"/>
</dbReference>
<reference evidence="2" key="1">
    <citation type="journal article" date="2012" name="Nature">
        <title>The oyster genome reveals stress adaptation and complexity of shell formation.</title>
        <authorList>
            <person name="Zhang G."/>
            <person name="Fang X."/>
            <person name="Guo X."/>
            <person name="Li L."/>
            <person name="Luo R."/>
            <person name="Xu F."/>
            <person name="Yang P."/>
            <person name="Zhang L."/>
            <person name="Wang X."/>
            <person name="Qi H."/>
            <person name="Xiong Z."/>
            <person name="Que H."/>
            <person name="Xie Y."/>
            <person name="Holland P.W."/>
            <person name="Paps J."/>
            <person name="Zhu Y."/>
            <person name="Wu F."/>
            <person name="Chen Y."/>
            <person name="Wang J."/>
            <person name="Peng C."/>
            <person name="Meng J."/>
            <person name="Yang L."/>
            <person name="Liu J."/>
            <person name="Wen B."/>
            <person name="Zhang N."/>
            <person name="Huang Z."/>
            <person name="Zhu Q."/>
            <person name="Feng Y."/>
            <person name="Mount A."/>
            <person name="Hedgecock D."/>
            <person name="Xu Z."/>
            <person name="Liu Y."/>
            <person name="Domazet-Loso T."/>
            <person name="Du Y."/>
            <person name="Sun X."/>
            <person name="Zhang S."/>
            <person name="Liu B."/>
            <person name="Cheng P."/>
            <person name="Jiang X."/>
            <person name="Li J."/>
            <person name="Fan D."/>
            <person name="Wang W."/>
            <person name="Fu W."/>
            <person name="Wang T."/>
            <person name="Wang B."/>
            <person name="Zhang J."/>
            <person name="Peng Z."/>
            <person name="Li Y."/>
            <person name="Li N."/>
            <person name="Wang J."/>
            <person name="Chen M."/>
            <person name="He Y."/>
            <person name="Tan F."/>
            <person name="Song X."/>
            <person name="Zheng Q."/>
            <person name="Huang R."/>
            <person name="Yang H."/>
            <person name="Du X."/>
            <person name="Chen L."/>
            <person name="Yang M."/>
            <person name="Gaffney P.M."/>
            <person name="Wang S."/>
            <person name="Luo L."/>
            <person name="She Z."/>
            <person name="Ming Y."/>
            <person name="Huang W."/>
            <person name="Zhang S."/>
            <person name="Huang B."/>
            <person name="Zhang Y."/>
            <person name="Qu T."/>
            <person name="Ni P."/>
            <person name="Miao G."/>
            <person name="Wang J."/>
            <person name="Wang Q."/>
            <person name="Steinberg C.E."/>
            <person name="Wang H."/>
            <person name="Li N."/>
            <person name="Qian L."/>
            <person name="Zhang G."/>
            <person name="Li Y."/>
            <person name="Yang H."/>
            <person name="Liu X."/>
            <person name="Wang J."/>
            <person name="Yin Y."/>
            <person name="Wang J."/>
        </authorList>
    </citation>
    <scope>NUCLEOTIDE SEQUENCE [LARGE SCALE GENOMIC DNA]</scope>
    <source>
        <strain evidence="2">05x7-T-G4-1.051#20</strain>
    </source>
</reference>
<sequence>MPLEKTTDLEENVLNGNELDRLHFVNTRVRLCGRSMASSDCRLSAVKLRRYSMSAEVVLIHKKDKKKEEAPPPPTKGVYIFPNGDRYDGEYQHGSDGSLERNGYGVHTTTDGSVYEGEWKGDKMNGRGKLTHPSGALYEGEFVNNQFHGQGKYTWKNNSFYEGQFNENKMEGTGQFTDTEGQMWTGTFRYKAAPGLRFELKMN</sequence>
<evidence type="ECO:0000313" key="2">
    <source>
        <dbReference type="EMBL" id="EKC30310.1"/>
    </source>
</evidence>
<dbReference type="SUPFAM" id="SSF82185">
    <property type="entry name" value="Histone H3 K4-specific methyltransferase SET7/9 N-terminal domain"/>
    <property type="match status" value="1"/>
</dbReference>
<dbReference type="Gene3D" id="2.20.110.10">
    <property type="entry name" value="Histone H3 K4-specific methyltransferase SET7/9 N-terminal domain"/>
    <property type="match status" value="2"/>
</dbReference>
<dbReference type="InParanoid" id="K1QN68"/>
<dbReference type="InterPro" id="IPR052849">
    <property type="entry name" value="MORN_repeat_protein"/>
</dbReference>
<accession>K1QN68</accession>
<proteinExistence type="predicted"/>
<name>K1QN68_MAGGI</name>
<dbReference type="EMBL" id="JH818600">
    <property type="protein sequence ID" value="EKC30310.1"/>
    <property type="molecule type" value="Genomic_DNA"/>
</dbReference>